<dbReference type="Proteomes" id="UP000662466">
    <property type="component" value="Unassembled WGS sequence"/>
</dbReference>
<keyword evidence="3" id="KW-1185">Reference proteome</keyword>
<dbReference type="PANTHER" id="PTHR43128:SF16">
    <property type="entry name" value="L-LACTATE DEHYDROGENASE"/>
    <property type="match status" value="1"/>
</dbReference>
<dbReference type="InterPro" id="IPR036291">
    <property type="entry name" value="NAD(P)-bd_dom_sf"/>
</dbReference>
<dbReference type="SUPFAM" id="SSF51735">
    <property type="entry name" value="NAD(P)-binding Rossmann-fold domains"/>
    <property type="match status" value="1"/>
</dbReference>
<sequence length="278" mass="29580">MWDFSYLAKSALFSHPPKSKSAEPEKHVLDAESAPIQMHDANQDGPFHDDHGAPMIMCHSWPPITKNEATANLAESWGSNLSPAEKQHLLKTYNLSYHSRLRLSTTNGLRIAIVGAGHIGAAAANALIMNSVAGESLVSPPEYFDPAVMIRCLTARPLGSSFVWSVIQAMRPFRADAILLVVSNPVDSLTTLAQQLSGLPASQVLGSGLFLTRCGCAGSLPGELGSPRTADSVDIYVLGVQGLEEVVAWSTAALTNECKLISQATIQAKGQCHLALAL</sequence>
<dbReference type="GO" id="GO:0004459">
    <property type="term" value="F:L-lactate dehydrogenase (NAD+) activity"/>
    <property type="evidence" value="ECO:0007669"/>
    <property type="project" value="TreeGrafter"/>
</dbReference>
<evidence type="ECO:0000313" key="2">
    <source>
        <dbReference type="EMBL" id="KAF7170078.1"/>
    </source>
</evidence>
<comment type="caution">
    <text evidence="1">The sequence shown here is derived from an EMBL/GenBank/DDBJ whole genome shotgun (WGS) entry which is preliminary data.</text>
</comment>
<dbReference type="Gene3D" id="3.40.50.720">
    <property type="entry name" value="NAD(P)-binding Rossmann-like Domain"/>
    <property type="match status" value="1"/>
</dbReference>
<evidence type="ECO:0000313" key="3">
    <source>
        <dbReference type="Proteomes" id="UP000630445"/>
    </source>
</evidence>
<dbReference type="EMBL" id="JACBAD010001842">
    <property type="protein sequence ID" value="KAF7131439.1"/>
    <property type="molecule type" value="Genomic_DNA"/>
</dbReference>
<proteinExistence type="predicted"/>
<name>A0A8H6UHX5_9EURO</name>
<organism evidence="1 3">
    <name type="scientific">Aspergillus hiratsukae</name>
    <dbReference type="NCBI Taxonomy" id="1194566"/>
    <lineage>
        <taxon>Eukaryota</taxon>
        <taxon>Fungi</taxon>
        <taxon>Dikarya</taxon>
        <taxon>Ascomycota</taxon>
        <taxon>Pezizomycotina</taxon>
        <taxon>Eurotiomycetes</taxon>
        <taxon>Eurotiomycetidae</taxon>
        <taxon>Eurotiales</taxon>
        <taxon>Aspergillaceae</taxon>
        <taxon>Aspergillus</taxon>
        <taxon>Aspergillus subgen. Fumigati</taxon>
    </lineage>
</organism>
<accession>A0A8H6UHX5</accession>
<reference evidence="1" key="1">
    <citation type="submission" date="2020-06" db="EMBL/GenBank/DDBJ databases">
        <title>Draft genome sequences of strains closely related to Aspergillus parafelis and Aspergillus hiratsukae.</title>
        <authorList>
            <person name="Dos Santos R.A.C."/>
            <person name="Rivero-Menendez O."/>
            <person name="Steenwyk J.L."/>
            <person name="Mead M.E."/>
            <person name="Goldman G.H."/>
            <person name="Alastruey-Izquierdo A."/>
            <person name="Rokas A."/>
        </authorList>
    </citation>
    <scope>NUCLEOTIDE SEQUENCE</scope>
    <source>
        <strain evidence="1">CNM-CM5793</strain>
        <strain evidence="2">CNM-CM6106</strain>
    </source>
</reference>
<dbReference type="OrthoDB" id="4473674at2759"/>
<dbReference type="Proteomes" id="UP000630445">
    <property type="component" value="Unassembled WGS sequence"/>
</dbReference>
<evidence type="ECO:0000313" key="1">
    <source>
        <dbReference type="EMBL" id="KAF7131439.1"/>
    </source>
</evidence>
<dbReference type="EMBL" id="JACBAF010002007">
    <property type="protein sequence ID" value="KAF7170078.1"/>
    <property type="molecule type" value="Genomic_DNA"/>
</dbReference>
<gene>
    <name evidence="1" type="ORF">CNMCM5793_004610</name>
    <name evidence="2" type="ORF">CNMCM6106_004901</name>
</gene>
<dbReference type="PANTHER" id="PTHR43128">
    <property type="entry name" value="L-2-HYDROXYCARBOXYLATE DEHYDROGENASE (NAD(P)(+))"/>
    <property type="match status" value="1"/>
</dbReference>
<dbReference type="AlphaFoldDB" id="A0A8H6UHX5"/>
<protein>
    <submittedName>
        <fullName evidence="1">Uncharacterized protein</fullName>
    </submittedName>
</protein>
<dbReference type="GO" id="GO:0006089">
    <property type="term" value="P:lactate metabolic process"/>
    <property type="evidence" value="ECO:0007669"/>
    <property type="project" value="TreeGrafter"/>
</dbReference>